<dbReference type="AlphaFoldDB" id="A0A5C5XLE0"/>
<evidence type="ECO:0000256" key="1">
    <source>
        <dbReference type="SAM" id="Phobius"/>
    </source>
</evidence>
<proteinExistence type="predicted"/>
<evidence type="ECO:0000313" key="2">
    <source>
        <dbReference type="EMBL" id="TWT64036.1"/>
    </source>
</evidence>
<keyword evidence="1" id="KW-1133">Transmembrane helix</keyword>
<feature type="transmembrane region" description="Helical" evidence="1">
    <location>
        <begin position="38"/>
        <end position="60"/>
    </location>
</feature>
<gene>
    <name evidence="2" type="ORF">Pan54_47960</name>
</gene>
<feature type="transmembrane region" description="Helical" evidence="1">
    <location>
        <begin position="191"/>
        <end position="208"/>
    </location>
</feature>
<feature type="transmembrane region" description="Helical" evidence="1">
    <location>
        <begin position="427"/>
        <end position="447"/>
    </location>
</feature>
<sequence>MAIKSIQWGLLIALAFIYFVIACLSSRFEFNSEFSQRPILLVLGLLSTAFVLHIVSLRMALRGNNYLAISRFVFLGGAIFRLILLPSYPIQEVDIYRYLWDGAVVSHGDNPYRLSPQQVLHSQREESSSAELTSLANLKDSSRSLSETLNRIHFGELITVYPPVSQAVFGTASLVVPDNASLYQRVITMKTVLTAFDLGTLLLVLLLLRRMNRHPGWAILYGWCPLVLKEFANSGHLDSIAVFLTTAAILALIIGIAASQIKWQLLWLACSSLFLGLGVGAKLYPVILIPVLTLWVSCTLSRRIAVGYFASLLVIAGFSLVPMLATAPAATTRIIAPVEADKISELMPTDEDSAIIAESGLVTFLSRWEINDLFFMVIVENLRPDIDFSTLTDSTSRSHWFVIIPQSLRLQIASQLSAILQCPIPEATFLAARAITLIIFMSIVAILLRRAVQNNNRMYWLRVSFLTIAWFWALSPTLNPWYWTWAIPLLPFAGRRAWTAVSLLIFAYYIRFWILYHVTESNVLGTGYHGEEFFHFVIAPLEHLLWLALLGAESFFYRNVCVVTEADTTCDIH</sequence>
<reference evidence="2 3" key="1">
    <citation type="submission" date="2019-02" db="EMBL/GenBank/DDBJ databases">
        <title>Deep-cultivation of Planctomycetes and their phenomic and genomic characterization uncovers novel biology.</title>
        <authorList>
            <person name="Wiegand S."/>
            <person name="Jogler M."/>
            <person name="Boedeker C."/>
            <person name="Pinto D."/>
            <person name="Vollmers J."/>
            <person name="Rivas-Marin E."/>
            <person name="Kohn T."/>
            <person name="Peeters S.H."/>
            <person name="Heuer A."/>
            <person name="Rast P."/>
            <person name="Oberbeckmann S."/>
            <person name="Bunk B."/>
            <person name="Jeske O."/>
            <person name="Meyerdierks A."/>
            <person name="Storesund J.E."/>
            <person name="Kallscheuer N."/>
            <person name="Luecker S."/>
            <person name="Lage O.M."/>
            <person name="Pohl T."/>
            <person name="Merkel B.J."/>
            <person name="Hornburger P."/>
            <person name="Mueller R.-W."/>
            <person name="Bruemmer F."/>
            <person name="Labrenz M."/>
            <person name="Spormann A.M."/>
            <person name="Op Den Camp H."/>
            <person name="Overmann J."/>
            <person name="Amann R."/>
            <person name="Jetten M.S.M."/>
            <person name="Mascher T."/>
            <person name="Medema M.H."/>
            <person name="Devos D.P."/>
            <person name="Kaster A.-K."/>
            <person name="Ovreas L."/>
            <person name="Rohde M."/>
            <person name="Galperin M.Y."/>
            <person name="Jogler C."/>
        </authorList>
    </citation>
    <scope>NUCLEOTIDE SEQUENCE [LARGE SCALE GENOMIC DNA]</scope>
    <source>
        <strain evidence="2 3">Pan54</strain>
    </source>
</reference>
<keyword evidence="1" id="KW-0472">Membrane</keyword>
<dbReference type="Proteomes" id="UP000316095">
    <property type="component" value="Unassembled WGS sequence"/>
</dbReference>
<feature type="transmembrane region" description="Helical" evidence="1">
    <location>
        <begin position="239"/>
        <end position="259"/>
    </location>
</feature>
<accession>A0A5C5XLE0</accession>
<evidence type="ECO:0000313" key="3">
    <source>
        <dbReference type="Proteomes" id="UP000316095"/>
    </source>
</evidence>
<name>A0A5C5XLE0_9PLAN</name>
<protein>
    <submittedName>
        <fullName evidence="2">Uncharacterized protein</fullName>
    </submittedName>
</protein>
<feature type="transmembrane region" description="Helical" evidence="1">
    <location>
        <begin position="66"/>
        <end position="84"/>
    </location>
</feature>
<feature type="transmembrane region" description="Helical" evidence="1">
    <location>
        <begin position="265"/>
        <end position="292"/>
    </location>
</feature>
<keyword evidence="3" id="KW-1185">Reference proteome</keyword>
<keyword evidence="1" id="KW-0812">Transmembrane</keyword>
<feature type="transmembrane region" description="Helical" evidence="1">
    <location>
        <begin position="498"/>
        <end position="516"/>
    </location>
</feature>
<feature type="transmembrane region" description="Helical" evidence="1">
    <location>
        <begin position="6"/>
        <end position="26"/>
    </location>
</feature>
<organism evidence="2 3">
    <name type="scientific">Rubinisphaera italica</name>
    <dbReference type="NCBI Taxonomy" id="2527969"/>
    <lineage>
        <taxon>Bacteria</taxon>
        <taxon>Pseudomonadati</taxon>
        <taxon>Planctomycetota</taxon>
        <taxon>Planctomycetia</taxon>
        <taxon>Planctomycetales</taxon>
        <taxon>Planctomycetaceae</taxon>
        <taxon>Rubinisphaera</taxon>
    </lineage>
</organism>
<feature type="transmembrane region" description="Helical" evidence="1">
    <location>
        <begin position="459"/>
        <end position="478"/>
    </location>
</feature>
<feature type="transmembrane region" description="Helical" evidence="1">
    <location>
        <begin position="304"/>
        <end position="325"/>
    </location>
</feature>
<dbReference type="PROSITE" id="PS51257">
    <property type="entry name" value="PROKAR_LIPOPROTEIN"/>
    <property type="match status" value="1"/>
</dbReference>
<comment type="caution">
    <text evidence="2">The sequence shown here is derived from an EMBL/GenBank/DDBJ whole genome shotgun (WGS) entry which is preliminary data.</text>
</comment>
<dbReference type="EMBL" id="SJPG01000001">
    <property type="protein sequence ID" value="TWT64036.1"/>
    <property type="molecule type" value="Genomic_DNA"/>
</dbReference>